<reference evidence="1" key="1">
    <citation type="submission" date="2022-03" db="EMBL/GenBank/DDBJ databases">
        <authorList>
            <person name="Lindestad O."/>
        </authorList>
    </citation>
    <scope>NUCLEOTIDE SEQUENCE</scope>
</reference>
<protein>
    <submittedName>
        <fullName evidence="1">Jg24178 protein</fullName>
    </submittedName>
</protein>
<name>A0A8S4QVB9_9NEOP</name>
<evidence type="ECO:0000313" key="2">
    <source>
        <dbReference type="Proteomes" id="UP000838756"/>
    </source>
</evidence>
<evidence type="ECO:0000313" key="1">
    <source>
        <dbReference type="EMBL" id="CAH2218196.1"/>
    </source>
</evidence>
<accession>A0A8S4QVB9</accession>
<dbReference type="Proteomes" id="UP000838756">
    <property type="component" value="Unassembled WGS sequence"/>
</dbReference>
<feature type="non-terminal residue" evidence="1">
    <location>
        <position position="1"/>
    </location>
</feature>
<gene>
    <name evidence="1" type="primary">jg24178</name>
    <name evidence="1" type="ORF">PAEG_LOCUS6043</name>
</gene>
<sequence>IEIRDFGISGTAHLTYDLSGNTHIKSINPDLKVGRIEADMKIVGSNKDYSETINHFLNVRVEELGKKYKHEINTLVGEAIKLAYARVKDWY</sequence>
<dbReference type="EMBL" id="CAKXAJ010019204">
    <property type="protein sequence ID" value="CAH2218196.1"/>
    <property type="molecule type" value="Genomic_DNA"/>
</dbReference>
<organism evidence="1 2">
    <name type="scientific">Pararge aegeria aegeria</name>
    <dbReference type="NCBI Taxonomy" id="348720"/>
    <lineage>
        <taxon>Eukaryota</taxon>
        <taxon>Metazoa</taxon>
        <taxon>Ecdysozoa</taxon>
        <taxon>Arthropoda</taxon>
        <taxon>Hexapoda</taxon>
        <taxon>Insecta</taxon>
        <taxon>Pterygota</taxon>
        <taxon>Neoptera</taxon>
        <taxon>Endopterygota</taxon>
        <taxon>Lepidoptera</taxon>
        <taxon>Glossata</taxon>
        <taxon>Ditrysia</taxon>
        <taxon>Papilionoidea</taxon>
        <taxon>Nymphalidae</taxon>
        <taxon>Satyrinae</taxon>
        <taxon>Satyrini</taxon>
        <taxon>Parargina</taxon>
        <taxon>Pararge</taxon>
    </lineage>
</organism>
<dbReference type="AlphaFoldDB" id="A0A8S4QVB9"/>
<comment type="caution">
    <text evidence="1">The sequence shown here is derived from an EMBL/GenBank/DDBJ whole genome shotgun (WGS) entry which is preliminary data.</text>
</comment>
<keyword evidence="2" id="KW-1185">Reference proteome</keyword>
<proteinExistence type="predicted"/>
<dbReference type="OrthoDB" id="7339216at2759"/>